<feature type="compositionally biased region" description="Low complexity" evidence="1">
    <location>
        <begin position="564"/>
        <end position="580"/>
    </location>
</feature>
<evidence type="ECO:0000313" key="4">
    <source>
        <dbReference type="Proteomes" id="UP000695562"/>
    </source>
</evidence>
<dbReference type="InterPro" id="IPR032675">
    <property type="entry name" value="LRR_dom_sf"/>
</dbReference>
<evidence type="ECO:0000313" key="3">
    <source>
        <dbReference type="EMBL" id="KAF2068262.1"/>
    </source>
</evidence>
<evidence type="ECO:0000256" key="2">
    <source>
        <dbReference type="SAM" id="SignalP"/>
    </source>
</evidence>
<feature type="chain" id="PRO_5035161011" evidence="2">
    <location>
        <begin position="23"/>
        <end position="606"/>
    </location>
</feature>
<dbReference type="Gene3D" id="3.80.10.10">
    <property type="entry name" value="Ribonuclease Inhibitor"/>
    <property type="match status" value="1"/>
</dbReference>
<organism evidence="3 4">
    <name type="scientific">Polysphondylium violaceum</name>
    <dbReference type="NCBI Taxonomy" id="133409"/>
    <lineage>
        <taxon>Eukaryota</taxon>
        <taxon>Amoebozoa</taxon>
        <taxon>Evosea</taxon>
        <taxon>Eumycetozoa</taxon>
        <taxon>Dictyostelia</taxon>
        <taxon>Dictyosteliales</taxon>
        <taxon>Dictyosteliaceae</taxon>
        <taxon>Polysphondylium</taxon>
    </lineage>
</organism>
<keyword evidence="4" id="KW-1185">Reference proteome</keyword>
<evidence type="ECO:0000256" key="1">
    <source>
        <dbReference type="SAM" id="MobiDB-lite"/>
    </source>
</evidence>
<protein>
    <submittedName>
        <fullName evidence="3">Uncharacterized protein</fullName>
    </submittedName>
</protein>
<accession>A0A8J4PJ73</accession>
<dbReference type="PANTHER" id="PTHR24032:SF17">
    <property type="entry name" value="EGF-LIKE DOMAIN-CONTAINING PROTEIN"/>
    <property type="match status" value="1"/>
</dbReference>
<dbReference type="AlphaFoldDB" id="A0A8J4PJ73"/>
<dbReference type="InterPro" id="IPR053331">
    <property type="entry name" value="EGF-like_comC"/>
</dbReference>
<sequence length="606" mass="68676">MKNYIKFGLLLFFCFQLHQFYAVELVQQDFNTFSNFANKLGINITKYNSSNICYTNGLFCFPFSSQYWIINFDWTGNNTYSIQHEDIQFPYMQRLRFEKMVLQDTFFGQLITKLPNVTEFACNSCNLISIPTGTSKVITLSLNSNDFNGIQKFSSIPQTVRYFSSYNSSAHESLVWVNDLKVAKVFESLSLSTNAFPDCSNLNVTELKLYLTNNFETSLANTKNGLSKTTKYVYLEGKYNQVQNLTFPNNFTTSQTFSKGDTYGLTTYWSLESVYVNWKVATPLVFNTPNSLRNIKIRFGSFSTNDGKFPIQSSSLLDTLEVSYSNNLVELDFNVLRKIRSNLFGSNKISMELPAEIKWENDDQIAWSINPNTNSIRSNYALDLRTNSFYGTLPKWTCNTYSIFSSNKFTGELPSCYTCFLKDSFTRSKISGNNFTNYQDSWTADKYPPCTTIQINQVYIQQGAYQSSRYLQLIGKDLGVHSTIVGMISNFNVSFTPLIENEWYQALVNETVYSLLTRSSTIQVYFPIPDKLITTRGNFKELVSYNTTISQTTFNVKSNGGGSTSTSTSGTSSSGSVSPTDEPNSCSSLFISQTLLLISLVLSLLI</sequence>
<gene>
    <name evidence="3" type="ORF">CYY_010412</name>
</gene>
<dbReference type="EMBL" id="AJWJ01001095">
    <property type="protein sequence ID" value="KAF2068262.1"/>
    <property type="molecule type" value="Genomic_DNA"/>
</dbReference>
<feature type="signal peptide" evidence="2">
    <location>
        <begin position="1"/>
        <end position="22"/>
    </location>
</feature>
<proteinExistence type="predicted"/>
<reference evidence="3" key="1">
    <citation type="submission" date="2020-01" db="EMBL/GenBank/DDBJ databases">
        <title>Development of genomics and gene disruption for Polysphondylium violaceum indicates a role for the polyketide synthase stlB in stalk morphogenesis.</title>
        <authorList>
            <person name="Narita B."/>
            <person name="Kawabe Y."/>
            <person name="Kin K."/>
            <person name="Saito T."/>
            <person name="Gibbs R."/>
            <person name="Kuspa A."/>
            <person name="Muzny D."/>
            <person name="Queller D."/>
            <person name="Richards S."/>
            <person name="Strassman J."/>
            <person name="Sucgang R."/>
            <person name="Worley K."/>
            <person name="Schaap P."/>
        </authorList>
    </citation>
    <scope>NUCLEOTIDE SEQUENCE</scope>
    <source>
        <strain evidence="3">QSvi11</strain>
    </source>
</reference>
<feature type="region of interest" description="Disordered" evidence="1">
    <location>
        <begin position="556"/>
        <end position="580"/>
    </location>
</feature>
<keyword evidence="2" id="KW-0732">Signal</keyword>
<dbReference type="Proteomes" id="UP000695562">
    <property type="component" value="Unassembled WGS sequence"/>
</dbReference>
<name>A0A8J4PJ73_9MYCE</name>
<comment type="caution">
    <text evidence="3">The sequence shown here is derived from an EMBL/GenBank/DDBJ whole genome shotgun (WGS) entry which is preliminary data.</text>
</comment>
<dbReference type="PANTHER" id="PTHR24032">
    <property type="entry name" value="EGF-LIKE DOMAIN-CONTAINING PROTEIN-RELATED-RELATED"/>
    <property type="match status" value="1"/>
</dbReference>